<dbReference type="InterPro" id="IPR013783">
    <property type="entry name" value="Ig-like_fold"/>
</dbReference>
<dbReference type="PANTHER" id="PTHR12080">
    <property type="entry name" value="SIGNALING LYMPHOCYTIC ACTIVATION MOLECULE"/>
    <property type="match status" value="1"/>
</dbReference>
<feature type="compositionally biased region" description="Polar residues" evidence="5">
    <location>
        <begin position="345"/>
        <end position="356"/>
    </location>
</feature>
<evidence type="ECO:0000256" key="3">
    <source>
        <dbReference type="ARBA" id="ARBA00023136"/>
    </source>
</evidence>
<keyword evidence="3 6" id="KW-0472">Membrane</keyword>
<dbReference type="SUPFAM" id="SSF48726">
    <property type="entry name" value="Immunoglobulin"/>
    <property type="match status" value="1"/>
</dbReference>
<protein>
    <recommendedName>
        <fullName evidence="7">Ig-like domain-containing protein</fullName>
    </recommendedName>
</protein>
<gene>
    <name evidence="8" type="ORF">OJAV_G00012830</name>
</gene>
<feature type="compositionally biased region" description="Basic and acidic residues" evidence="5">
    <location>
        <begin position="357"/>
        <end position="382"/>
    </location>
</feature>
<keyword evidence="4" id="KW-0325">Glycoprotein</keyword>
<evidence type="ECO:0000256" key="4">
    <source>
        <dbReference type="ARBA" id="ARBA00023180"/>
    </source>
</evidence>
<feature type="transmembrane region" description="Helical" evidence="6">
    <location>
        <begin position="234"/>
        <end position="256"/>
    </location>
</feature>
<dbReference type="EMBL" id="CM012438">
    <property type="protein sequence ID" value="RVE75041.1"/>
    <property type="molecule type" value="Genomic_DNA"/>
</dbReference>
<evidence type="ECO:0000313" key="9">
    <source>
        <dbReference type="Proteomes" id="UP000283210"/>
    </source>
</evidence>
<name>A0A3S2Q0E8_ORYJA</name>
<dbReference type="InterPro" id="IPR015631">
    <property type="entry name" value="CD2/SLAM_rcpt"/>
</dbReference>
<feature type="region of interest" description="Disordered" evidence="5">
    <location>
        <begin position="327"/>
        <end position="416"/>
    </location>
</feature>
<evidence type="ECO:0000256" key="1">
    <source>
        <dbReference type="ARBA" id="ARBA00004370"/>
    </source>
</evidence>
<organism evidence="8 9">
    <name type="scientific">Oryzias javanicus</name>
    <name type="common">Javanese ricefish</name>
    <name type="synonym">Aplocheilus javanicus</name>
    <dbReference type="NCBI Taxonomy" id="123683"/>
    <lineage>
        <taxon>Eukaryota</taxon>
        <taxon>Metazoa</taxon>
        <taxon>Chordata</taxon>
        <taxon>Craniata</taxon>
        <taxon>Vertebrata</taxon>
        <taxon>Euteleostomi</taxon>
        <taxon>Actinopterygii</taxon>
        <taxon>Neopterygii</taxon>
        <taxon>Teleostei</taxon>
        <taxon>Neoteleostei</taxon>
        <taxon>Acanthomorphata</taxon>
        <taxon>Ovalentaria</taxon>
        <taxon>Atherinomorphae</taxon>
        <taxon>Beloniformes</taxon>
        <taxon>Adrianichthyidae</taxon>
        <taxon>Oryziinae</taxon>
        <taxon>Oryzias</taxon>
    </lineage>
</organism>
<reference evidence="8 9" key="2">
    <citation type="submission" date="2019-01" db="EMBL/GenBank/DDBJ databases">
        <title>A chromosome length genome reference of the Java medaka (oryzias javanicus).</title>
        <authorList>
            <person name="Herpin A."/>
            <person name="Takehana Y."/>
            <person name="Naruse K."/>
            <person name="Ansai S."/>
            <person name="Kawaguchi M."/>
        </authorList>
    </citation>
    <scope>NUCLEOTIDE SEQUENCE [LARGE SCALE GENOMIC DNA]</scope>
    <source>
        <strain evidence="8">RS831</strain>
        <tissue evidence="8">Whole body</tissue>
    </source>
</reference>
<evidence type="ECO:0000256" key="5">
    <source>
        <dbReference type="SAM" id="MobiDB-lite"/>
    </source>
</evidence>
<evidence type="ECO:0000313" key="8">
    <source>
        <dbReference type="EMBL" id="RVE75041.1"/>
    </source>
</evidence>
<feature type="domain" description="Ig-like" evidence="7">
    <location>
        <begin position="148"/>
        <end position="220"/>
    </location>
</feature>
<comment type="subcellular location">
    <subcellularLocation>
        <location evidence="1">Membrane</location>
    </subcellularLocation>
</comment>
<dbReference type="GO" id="GO:0016020">
    <property type="term" value="C:membrane"/>
    <property type="evidence" value="ECO:0007669"/>
    <property type="project" value="UniProtKB-SubCell"/>
</dbReference>
<dbReference type="Gene3D" id="2.60.40.10">
    <property type="entry name" value="Immunoglobulins"/>
    <property type="match status" value="2"/>
</dbReference>
<keyword evidence="6" id="KW-1133">Transmembrane helix</keyword>
<dbReference type="Proteomes" id="UP000283210">
    <property type="component" value="Chromosome 2"/>
</dbReference>
<proteinExistence type="predicted"/>
<dbReference type="InterPro" id="IPR007110">
    <property type="entry name" value="Ig-like_dom"/>
</dbReference>
<keyword evidence="6" id="KW-0812">Transmembrane</keyword>
<evidence type="ECO:0000256" key="2">
    <source>
        <dbReference type="ARBA" id="ARBA00022729"/>
    </source>
</evidence>
<evidence type="ECO:0000256" key="6">
    <source>
        <dbReference type="SAM" id="Phobius"/>
    </source>
</evidence>
<evidence type="ECO:0000259" key="7">
    <source>
        <dbReference type="PROSITE" id="PS50835"/>
    </source>
</evidence>
<keyword evidence="2" id="KW-0732">Signal</keyword>
<accession>A0A3S2Q0E8</accession>
<dbReference type="OrthoDB" id="8741746at2759"/>
<reference evidence="8 9" key="1">
    <citation type="submission" date="2018-11" db="EMBL/GenBank/DDBJ databases">
        <authorList>
            <person name="Lopez-Roques C."/>
            <person name="Donnadieu C."/>
            <person name="Bouchez O."/>
            <person name="Klopp C."/>
            <person name="Cabau C."/>
            <person name="Zahm M."/>
        </authorList>
    </citation>
    <scope>NUCLEOTIDE SEQUENCE [LARGE SCALE GENOMIC DNA]</scope>
    <source>
        <strain evidence="8">RS831</strain>
        <tissue evidence="8">Whole body</tissue>
    </source>
</reference>
<dbReference type="AlphaFoldDB" id="A0A3S2Q0E8"/>
<dbReference type="PANTHER" id="PTHR12080:SF125">
    <property type="entry name" value="CD48 ANTIGEN-LIKE"/>
    <property type="match status" value="1"/>
</dbReference>
<dbReference type="PROSITE" id="PS50835">
    <property type="entry name" value="IG_LIKE"/>
    <property type="match status" value="1"/>
</dbReference>
<sequence length="416" mass="47061">MTPYSSGIASRFEVLPLVYSKRKNEQEVKMTSLPFLSILLLVWFTADVYSEKILDMLKGSTAVLRPDLVEAEVSSITWKHGDTLAADWYGRGVPFYRSFKDRSSLGTKTGELIIHDVKLEDGGVYTPEINRKTLTAIRLQVFSPVPKPSISQSCNSEQTECILTCRFDRTDEMGNIEVFWNLNNHEKRGSEIQITQGMKEETFICRLNNSVSSENSNELQNPFWTEDKSVGIHITTWIVVSLSVIMVFAAVLFICLKGRYMNSRVFREINETKLSKECEPTPLKDNRINSSFSRERIRTKLNKECEQTLLDVYQLVLDFFNKRNPAKPYEESDQTLLKDPKTQEPTENPDLASSSETKPDPDTKTDEEAENLNKDPSEEINHETGSGSSENDPPETDRAEPSSGSPDGNISTSEPS</sequence>
<keyword evidence="9" id="KW-1185">Reference proteome</keyword>
<dbReference type="InterPro" id="IPR036179">
    <property type="entry name" value="Ig-like_dom_sf"/>
</dbReference>
<feature type="compositionally biased region" description="Polar residues" evidence="5">
    <location>
        <begin position="402"/>
        <end position="416"/>
    </location>
</feature>